<reference evidence="3" key="1">
    <citation type="journal article" date="2014" name="Int. J. Syst. Evol. Microbiol.">
        <title>Complete genome sequence of Corynebacterium casei LMG S-19264T (=DSM 44701T), isolated from a smear-ripened cheese.</title>
        <authorList>
            <consortium name="US DOE Joint Genome Institute (JGI-PGF)"/>
            <person name="Walter F."/>
            <person name="Albersmeier A."/>
            <person name="Kalinowski J."/>
            <person name="Ruckert C."/>
        </authorList>
    </citation>
    <scope>NUCLEOTIDE SEQUENCE</scope>
    <source>
        <strain evidence="3">JCM 1480</strain>
    </source>
</reference>
<dbReference type="AlphaFoldDB" id="A0A8H9GAG3"/>
<name>A0A8H9GAG3_9MICO</name>
<protein>
    <submittedName>
        <fullName evidence="3">Uncharacterized protein</fullName>
    </submittedName>
</protein>
<evidence type="ECO:0000313" key="6">
    <source>
        <dbReference type="Proteomes" id="UP000746584"/>
    </source>
</evidence>
<feature type="transmembrane region" description="Helical" evidence="1">
    <location>
        <begin position="36"/>
        <end position="55"/>
    </location>
</feature>
<dbReference type="EMBL" id="JAFBCG010000001">
    <property type="protein sequence ID" value="MBM7803767.1"/>
    <property type="molecule type" value="Genomic_DNA"/>
</dbReference>
<gene>
    <name evidence="3" type="ORF">GCM10009769_20980</name>
    <name evidence="4" type="ORF">JOE58_003018</name>
</gene>
<organism evidence="3 5">
    <name type="scientific">Curtobacterium luteum</name>
    <dbReference type="NCBI Taxonomy" id="33881"/>
    <lineage>
        <taxon>Bacteria</taxon>
        <taxon>Bacillati</taxon>
        <taxon>Actinomycetota</taxon>
        <taxon>Actinomycetes</taxon>
        <taxon>Micrococcales</taxon>
        <taxon>Microbacteriaceae</taxon>
        <taxon>Curtobacterium</taxon>
    </lineage>
</organism>
<dbReference type="RefSeq" id="WP_175328841.1">
    <property type="nucleotide sequence ID" value="NZ_BMOI01000008.1"/>
</dbReference>
<evidence type="ECO:0000313" key="5">
    <source>
        <dbReference type="Proteomes" id="UP000648535"/>
    </source>
</evidence>
<keyword evidence="6" id="KW-1185">Reference proteome</keyword>
<dbReference type="Proteomes" id="UP000746584">
    <property type="component" value="Unassembled WGS sequence"/>
</dbReference>
<proteinExistence type="predicted"/>
<feature type="chain" id="PRO_5039128335" evidence="2">
    <location>
        <begin position="27"/>
        <end position="68"/>
    </location>
</feature>
<evidence type="ECO:0000256" key="1">
    <source>
        <dbReference type="SAM" id="Phobius"/>
    </source>
</evidence>
<keyword evidence="1" id="KW-0812">Transmembrane</keyword>
<accession>A0A8H9GAG3</accession>
<dbReference type="Proteomes" id="UP000648535">
    <property type="component" value="Unassembled WGS sequence"/>
</dbReference>
<comment type="caution">
    <text evidence="3">The sequence shown here is derived from an EMBL/GenBank/DDBJ whole genome shotgun (WGS) entry which is preliminary data.</text>
</comment>
<evidence type="ECO:0000256" key="2">
    <source>
        <dbReference type="SAM" id="SignalP"/>
    </source>
</evidence>
<feature type="signal peptide" evidence="2">
    <location>
        <begin position="1"/>
        <end position="26"/>
    </location>
</feature>
<reference evidence="4 6" key="3">
    <citation type="submission" date="2021-01" db="EMBL/GenBank/DDBJ databases">
        <title>Sequencing the genomes of 1000 actinobacteria strains.</title>
        <authorList>
            <person name="Klenk H.-P."/>
        </authorList>
    </citation>
    <scope>NUCLEOTIDE SEQUENCE [LARGE SCALE GENOMIC DNA]</scope>
    <source>
        <strain evidence="4 6">DSM 20542</strain>
    </source>
</reference>
<evidence type="ECO:0000313" key="4">
    <source>
        <dbReference type="EMBL" id="MBM7803767.1"/>
    </source>
</evidence>
<keyword evidence="1" id="KW-1133">Transmembrane helix</keyword>
<dbReference type="EMBL" id="BMOI01000008">
    <property type="protein sequence ID" value="GGL02683.1"/>
    <property type="molecule type" value="Genomic_DNA"/>
</dbReference>
<reference evidence="3" key="2">
    <citation type="submission" date="2020-09" db="EMBL/GenBank/DDBJ databases">
        <authorList>
            <person name="Sun Q."/>
            <person name="Ohkuma M."/>
        </authorList>
    </citation>
    <scope>NUCLEOTIDE SEQUENCE</scope>
    <source>
        <strain evidence="3">JCM 1480</strain>
    </source>
</reference>
<keyword evidence="2" id="KW-0732">Signal</keyword>
<evidence type="ECO:0000313" key="3">
    <source>
        <dbReference type="EMBL" id="GGL02683.1"/>
    </source>
</evidence>
<sequence>MTKLLSNPVFAIAVTIGLLIVGAAVAAATVGTPDQIAGSFAVALAAGAGGCYVGTTIRHRRRSRQQHH</sequence>
<keyword evidence="1" id="KW-0472">Membrane</keyword>